<protein>
    <submittedName>
        <fullName evidence="2">Uncharacterized protein</fullName>
    </submittedName>
</protein>
<proteinExistence type="predicted"/>
<dbReference type="EMBL" id="BMAO01009719">
    <property type="protein sequence ID" value="GFR32885.1"/>
    <property type="molecule type" value="Genomic_DNA"/>
</dbReference>
<accession>A0A8X6I275</accession>
<comment type="caution">
    <text evidence="2">The sequence shown here is derived from an EMBL/GenBank/DDBJ whole genome shotgun (WGS) entry which is preliminary data.</text>
</comment>
<evidence type="ECO:0000313" key="2">
    <source>
        <dbReference type="EMBL" id="GFR32885.1"/>
    </source>
</evidence>
<evidence type="ECO:0000313" key="3">
    <source>
        <dbReference type="Proteomes" id="UP000887116"/>
    </source>
</evidence>
<feature type="compositionally biased region" description="Basic and acidic residues" evidence="1">
    <location>
        <begin position="63"/>
        <end position="78"/>
    </location>
</feature>
<sequence length="78" mass="9272">MKCSWFSLQEGMSNLDIKTVPHLPSQKINRKYFRPAVMCLTMPRSLHVQATQRQKGPQLYPEENLKRRDMVKRDKNKI</sequence>
<organism evidence="2 3">
    <name type="scientific">Trichonephila clavata</name>
    <name type="common">Joro spider</name>
    <name type="synonym">Nephila clavata</name>
    <dbReference type="NCBI Taxonomy" id="2740835"/>
    <lineage>
        <taxon>Eukaryota</taxon>
        <taxon>Metazoa</taxon>
        <taxon>Ecdysozoa</taxon>
        <taxon>Arthropoda</taxon>
        <taxon>Chelicerata</taxon>
        <taxon>Arachnida</taxon>
        <taxon>Araneae</taxon>
        <taxon>Araneomorphae</taxon>
        <taxon>Entelegynae</taxon>
        <taxon>Araneoidea</taxon>
        <taxon>Nephilidae</taxon>
        <taxon>Trichonephila</taxon>
    </lineage>
</organism>
<name>A0A8X6I275_TRICU</name>
<dbReference type="AlphaFoldDB" id="A0A8X6I275"/>
<reference evidence="2" key="1">
    <citation type="submission" date="2020-07" db="EMBL/GenBank/DDBJ databases">
        <title>Multicomponent nature underlies the extraordinary mechanical properties of spider dragline silk.</title>
        <authorList>
            <person name="Kono N."/>
            <person name="Nakamura H."/>
            <person name="Mori M."/>
            <person name="Yoshida Y."/>
            <person name="Ohtoshi R."/>
            <person name="Malay A.D."/>
            <person name="Moran D.A.P."/>
            <person name="Tomita M."/>
            <person name="Numata K."/>
            <person name="Arakawa K."/>
        </authorList>
    </citation>
    <scope>NUCLEOTIDE SEQUENCE</scope>
</reference>
<gene>
    <name evidence="2" type="ORF">TNCT_691981</name>
</gene>
<dbReference type="Proteomes" id="UP000887116">
    <property type="component" value="Unassembled WGS sequence"/>
</dbReference>
<keyword evidence="3" id="KW-1185">Reference proteome</keyword>
<evidence type="ECO:0000256" key="1">
    <source>
        <dbReference type="SAM" id="MobiDB-lite"/>
    </source>
</evidence>
<feature type="region of interest" description="Disordered" evidence="1">
    <location>
        <begin position="48"/>
        <end position="78"/>
    </location>
</feature>